<dbReference type="InterPro" id="IPR039375">
    <property type="entry name" value="NodN-like"/>
</dbReference>
<dbReference type="Pfam" id="PF01575">
    <property type="entry name" value="MaoC_dehydratas"/>
    <property type="match status" value="1"/>
</dbReference>
<dbReference type="Gene3D" id="3.10.129.10">
    <property type="entry name" value="Hotdog Thioesterase"/>
    <property type="match status" value="1"/>
</dbReference>
<dbReference type="CDD" id="cd03450">
    <property type="entry name" value="NodN"/>
    <property type="match status" value="1"/>
</dbReference>
<dbReference type="EMBL" id="JAJVKT010000003">
    <property type="protein sequence ID" value="MCE7507566.1"/>
    <property type="molecule type" value="Genomic_DNA"/>
</dbReference>
<accession>A0A9Q3W1I7</accession>
<comment type="caution">
    <text evidence="2">The sequence shown here is derived from an EMBL/GenBank/DDBJ whole genome shotgun (WGS) entry which is preliminary data.</text>
</comment>
<dbReference type="RefSeq" id="WP_022994025.1">
    <property type="nucleotide sequence ID" value="NZ_CBDDTQ010000001.1"/>
</dbReference>
<proteinExistence type="predicted"/>
<evidence type="ECO:0000313" key="3">
    <source>
        <dbReference type="Proteomes" id="UP001107961"/>
    </source>
</evidence>
<gene>
    <name evidence="2" type="ORF">LZG35_02870</name>
</gene>
<sequence length="155" mass="17168">MFNNKLSVEQLRAKVGEDLGTSRWFPVSQERIDQFADLTEDPQWIHIDPERAAKETPFGGTIAHGFLSLSLLSAMAMDVVPGVQGTVMGINYGFDKIRFLNPVRSGSQVRGHFKLAQVEPRGDNQLLIRYAISVEIEGVDKPAIACEWLSLVVLG</sequence>
<dbReference type="PANTHER" id="PTHR42993:SF1">
    <property type="entry name" value="MAOC-LIKE DEHYDRATASE DOMAIN-CONTAINING PROTEIN"/>
    <property type="match status" value="1"/>
</dbReference>
<dbReference type="InterPro" id="IPR029069">
    <property type="entry name" value="HotDog_dom_sf"/>
</dbReference>
<dbReference type="AlphaFoldDB" id="A0A9Q3W1I7"/>
<evidence type="ECO:0000313" key="2">
    <source>
        <dbReference type="EMBL" id="MCE7507566.1"/>
    </source>
</evidence>
<reference evidence="2" key="1">
    <citation type="submission" date="2022-01" db="EMBL/GenBank/DDBJ databases">
        <authorList>
            <person name="Karlyshev A.V."/>
            <person name="Jaspars M."/>
        </authorList>
    </citation>
    <scope>NUCLEOTIDE SEQUENCE</scope>
    <source>
        <strain evidence="2">AGSA3-2</strain>
    </source>
</reference>
<dbReference type="PANTHER" id="PTHR42993">
    <property type="entry name" value="MAOC-LIKE DEHYDRATASE DOMAIN-CONTAINING PROTEIN"/>
    <property type="match status" value="1"/>
</dbReference>
<dbReference type="Proteomes" id="UP001107961">
    <property type="component" value="Unassembled WGS sequence"/>
</dbReference>
<keyword evidence="3" id="KW-1185">Reference proteome</keyword>
<dbReference type="InterPro" id="IPR002539">
    <property type="entry name" value="MaoC-like_dom"/>
</dbReference>
<evidence type="ECO:0000259" key="1">
    <source>
        <dbReference type="Pfam" id="PF01575"/>
    </source>
</evidence>
<name>A0A9Q3W1I7_9GAMM</name>
<dbReference type="KEGG" id="axe:P40_07610"/>
<organism evidence="2 3">
    <name type="scientific">Alloalcanivorax xenomutans</name>
    <dbReference type="NCBI Taxonomy" id="1094342"/>
    <lineage>
        <taxon>Bacteria</taxon>
        <taxon>Pseudomonadati</taxon>
        <taxon>Pseudomonadota</taxon>
        <taxon>Gammaproteobacteria</taxon>
        <taxon>Oceanospirillales</taxon>
        <taxon>Alcanivoracaceae</taxon>
        <taxon>Alloalcanivorax</taxon>
    </lineage>
</organism>
<dbReference type="SUPFAM" id="SSF54637">
    <property type="entry name" value="Thioesterase/thiol ester dehydrase-isomerase"/>
    <property type="match status" value="1"/>
</dbReference>
<feature type="domain" description="MaoC-like" evidence="1">
    <location>
        <begin position="14"/>
        <end position="118"/>
    </location>
</feature>
<protein>
    <submittedName>
        <fullName evidence="2">MaoC family dehydratase</fullName>
    </submittedName>
</protein>